<accession>A0ACC3AL98</accession>
<reference evidence="1" key="1">
    <citation type="submission" date="2022-10" db="EMBL/GenBank/DDBJ databases">
        <title>Culturing micro-colonial fungi from biological soil crusts in the Mojave desert and describing Neophaeococcomyces mojavensis, and introducing the new genera and species Taxawa tesnikishii.</title>
        <authorList>
            <person name="Kurbessoian T."/>
            <person name="Stajich J.E."/>
        </authorList>
    </citation>
    <scope>NUCLEOTIDE SEQUENCE</scope>
    <source>
        <strain evidence="1">JES_112</strain>
    </source>
</reference>
<keyword evidence="2" id="KW-1185">Reference proteome</keyword>
<dbReference type="EMBL" id="JAPDRQ010000002">
    <property type="protein sequence ID" value="KAJ9664525.1"/>
    <property type="molecule type" value="Genomic_DNA"/>
</dbReference>
<proteinExistence type="predicted"/>
<sequence>MDFSQYQGPVAEWEDFMRLTGFVQPPAPTITPQELRRATNSVRVSAAQKVLKETAGLENVTWRDFSILTRDFQNIIARVYKPKAHQAESTPLPVHLYFHGGGYLFGTVETEDASRARAVASYPSPGYIVVSVNYRHTPEYLWPTQFNDAWDSFEWLTAHISDIGGDPSRVIVGGISAGAGLAAAVVTKHNELAQADQLGELLPIKGQILCCPWLLHPSANPFPKTEFSSFSQNQLAPVLPWSSLKRFADLLGPTAVNDAYFNTALNQAEKIKGMPKTCFLITGQDLLRDEGLSYAEKLNENG</sequence>
<gene>
    <name evidence="1" type="ORF">H2198_000176</name>
</gene>
<dbReference type="Proteomes" id="UP001172386">
    <property type="component" value="Unassembled WGS sequence"/>
</dbReference>
<organism evidence="1 2">
    <name type="scientific">Neophaeococcomyces mojaviensis</name>
    <dbReference type="NCBI Taxonomy" id="3383035"/>
    <lineage>
        <taxon>Eukaryota</taxon>
        <taxon>Fungi</taxon>
        <taxon>Dikarya</taxon>
        <taxon>Ascomycota</taxon>
        <taxon>Pezizomycotina</taxon>
        <taxon>Eurotiomycetes</taxon>
        <taxon>Chaetothyriomycetidae</taxon>
        <taxon>Chaetothyriales</taxon>
        <taxon>Chaetothyriales incertae sedis</taxon>
        <taxon>Neophaeococcomyces</taxon>
    </lineage>
</organism>
<name>A0ACC3AL98_9EURO</name>
<protein>
    <submittedName>
        <fullName evidence="1">Uncharacterized protein</fullName>
    </submittedName>
</protein>
<evidence type="ECO:0000313" key="1">
    <source>
        <dbReference type="EMBL" id="KAJ9664525.1"/>
    </source>
</evidence>
<evidence type="ECO:0000313" key="2">
    <source>
        <dbReference type="Proteomes" id="UP001172386"/>
    </source>
</evidence>
<comment type="caution">
    <text evidence="1">The sequence shown here is derived from an EMBL/GenBank/DDBJ whole genome shotgun (WGS) entry which is preliminary data.</text>
</comment>